<proteinExistence type="predicted"/>
<name>A0A1S8WQ33_OPIVI</name>
<dbReference type="AlphaFoldDB" id="A0A1S8WQ33"/>
<reference evidence="1 2" key="1">
    <citation type="submission" date="2015-03" db="EMBL/GenBank/DDBJ databases">
        <title>Draft genome of the nematode, Opisthorchis viverrini.</title>
        <authorList>
            <person name="Mitreva M."/>
        </authorList>
    </citation>
    <scope>NUCLEOTIDE SEQUENCE [LARGE SCALE GENOMIC DNA]</scope>
    <source>
        <strain evidence="1">Khon Kaen</strain>
    </source>
</reference>
<evidence type="ECO:0000313" key="1">
    <source>
        <dbReference type="EMBL" id="OON16566.1"/>
    </source>
</evidence>
<accession>A0A1S8WQ33</accession>
<feature type="non-terminal residue" evidence="1">
    <location>
        <position position="54"/>
    </location>
</feature>
<dbReference type="Gene3D" id="3.20.20.140">
    <property type="entry name" value="Metal-dependent hydrolases"/>
    <property type="match status" value="1"/>
</dbReference>
<organism evidence="1 2">
    <name type="scientific">Opisthorchis viverrini</name>
    <name type="common">Southeast Asian liver fluke</name>
    <dbReference type="NCBI Taxonomy" id="6198"/>
    <lineage>
        <taxon>Eukaryota</taxon>
        <taxon>Metazoa</taxon>
        <taxon>Spiralia</taxon>
        <taxon>Lophotrochozoa</taxon>
        <taxon>Platyhelminthes</taxon>
        <taxon>Trematoda</taxon>
        <taxon>Digenea</taxon>
        <taxon>Opisthorchiida</taxon>
        <taxon>Opisthorchiata</taxon>
        <taxon>Opisthorchiidae</taxon>
        <taxon>Opisthorchis</taxon>
    </lineage>
</organism>
<dbReference type="EMBL" id="KV897102">
    <property type="protein sequence ID" value="OON16566.1"/>
    <property type="molecule type" value="Genomic_DNA"/>
</dbReference>
<protein>
    <submittedName>
        <fullName evidence="1">Uncharacterized protein</fullName>
    </submittedName>
</protein>
<gene>
    <name evidence="1" type="ORF">X801_07619</name>
</gene>
<evidence type="ECO:0000313" key="2">
    <source>
        <dbReference type="Proteomes" id="UP000243686"/>
    </source>
</evidence>
<sequence>MEKFCSEVPKIELHAHLSGSISQTTLLNILGVDQSESLMKRVALKQGDQRTLDE</sequence>
<dbReference type="Proteomes" id="UP000243686">
    <property type="component" value="Unassembled WGS sequence"/>
</dbReference>
<keyword evidence="2" id="KW-1185">Reference proteome</keyword>